<evidence type="ECO:0000313" key="5">
    <source>
        <dbReference type="Proteomes" id="UP000286075"/>
    </source>
</evidence>
<dbReference type="EMBL" id="FQZN01000015">
    <property type="protein sequence ID" value="SHJ08623.1"/>
    <property type="molecule type" value="Genomic_DNA"/>
</dbReference>
<keyword evidence="1" id="KW-0812">Transmembrane</keyword>
<feature type="transmembrane region" description="Helical" evidence="1">
    <location>
        <begin position="111"/>
        <end position="130"/>
    </location>
</feature>
<accession>A0A1M6GFH7</accession>
<name>A0A1M6GFH7_9BACE</name>
<dbReference type="AlphaFoldDB" id="A0A1M6GFH7"/>
<dbReference type="Proteomes" id="UP000184192">
    <property type="component" value="Unassembled WGS sequence"/>
</dbReference>
<gene>
    <name evidence="2" type="ORF">DXA68_11435</name>
    <name evidence="3" type="ORF">SAMN05444350_1154</name>
</gene>
<keyword evidence="1" id="KW-0472">Membrane</keyword>
<reference evidence="2 5" key="3">
    <citation type="submission" date="2018-08" db="EMBL/GenBank/DDBJ databases">
        <title>A genome reference for cultivated species of the human gut microbiota.</title>
        <authorList>
            <person name="Zou Y."/>
            <person name="Xue W."/>
            <person name="Luo G."/>
        </authorList>
    </citation>
    <scope>NUCLEOTIDE SEQUENCE [LARGE SCALE GENOMIC DNA]</scope>
    <source>
        <strain evidence="2 5">OF03-9BH</strain>
    </source>
</reference>
<dbReference type="eggNOG" id="ENOG5030MWE">
    <property type="taxonomic scope" value="Bacteria"/>
</dbReference>
<reference evidence="3" key="2">
    <citation type="submission" date="2016-11" db="EMBL/GenBank/DDBJ databases">
        <authorList>
            <person name="Jaros S."/>
            <person name="Januszkiewicz K."/>
            <person name="Wedrychowicz H."/>
        </authorList>
    </citation>
    <scope>NUCLEOTIDE SEQUENCE [LARGE SCALE GENOMIC DNA]</scope>
    <source>
        <strain evidence="3">DSM 26884</strain>
    </source>
</reference>
<dbReference type="GeneID" id="92712621"/>
<organism evidence="3 4">
    <name type="scientific">Bacteroides stercorirosoris</name>
    <dbReference type="NCBI Taxonomy" id="871324"/>
    <lineage>
        <taxon>Bacteria</taxon>
        <taxon>Pseudomonadati</taxon>
        <taxon>Bacteroidota</taxon>
        <taxon>Bacteroidia</taxon>
        <taxon>Bacteroidales</taxon>
        <taxon>Bacteroidaceae</taxon>
        <taxon>Bacteroides</taxon>
    </lineage>
</organism>
<dbReference type="OrthoDB" id="1041713at2"/>
<dbReference type="Proteomes" id="UP000286075">
    <property type="component" value="Unassembled WGS sequence"/>
</dbReference>
<reference evidence="4" key="1">
    <citation type="submission" date="2016-11" db="EMBL/GenBank/DDBJ databases">
        <authorList>
            <person name="Varghese N."/>
            <person name="Submissions S."/>
        </authorList>
    </citation>
    <scope>NUCLEOTIDE SEQUENCE [LARGE SCALE GENOMIC DNA]</scope>
    <source>
        <strain evidence="4">DSM 26884</strain>
    </source>
</reference>
<evidence type="ECO:0000256" key="1">
    <source>
        <dbReference type="SAM" id="Phobius"/>
    </source>
</evidence>
<keyword evidence="4" id="KW-1185">Reference proteome</keyword>
<evidence type="ECO:0000313" key="4">
    <source>
        <dbReference type="Proteomes" id="UP000184192"/>
    </source>
</evidence>
<evidence type="ECO:0000313" key="3">
    <source>
        <dbReference type="EMBL" id="SHJ08623.1"/>
    </source>
</evidence>
<proteinExistence type="predicted"/>
<protein>
    <recommendedName>
        <fullName evidence="6">SoxR reducing system RseC family protein</fullName>
    </recommendedName>
</protein>
<feature type="transmembrane region" description="Helical" evidence="1">
    <location>
        <begin position="136"/>
        <end position="154"/>
    </location>
</feature>
<evidence type="ECO:0000313" key="2">
    <source>
        <dbReference type="EMBL" id="RGX78427.1"/>
    </source>
</evidence>
<dbReference type="EMBL" id="QSCF01000016">
    <property type="protein sequence ID" value="RGX78427.1"/>
    <property type="molecule type" value="Genomic_DNA"/>
</dbReference>
<sequence>MRTAAQDQKRAESLLQHRGIRPHDIQSFSFMKRFHEAPRKNNLKVKDKYGAGILTLHLKQGIKRAFYVHPFQHPSSIIRYLMAREIPFDNSVPRERTAAEIPTTTYQRPSLYMFYFFALFITFMILGYQAVTIDTWWGYLLGVVSFGLGIYFIHMLMTRFCYLKVDNESLSIYSVGREIKYPYEKILKVNFDFAREQAFTHVMEILDKDYHYRLYYIGRVSRRTLSDIAEVLQSAGVDATCSLNENKRFYQDTYVNH</sequence>
<dbReference type="RefSeq" id="WP_025830557.1">
    <property type="nucleotide sequence ID" value="NZ_CABMFG010000016.1"/>
</dbReference>
<keyword evidence="1" id="KW-1133">Transmembrane helix</keyword>
<evidence type="ECO:0008006" key="6">
    <source>
        <dbReference type="Google" id="ProtNLM"/>
    </source>
</evidence>